<proteinExistence type="predicted"/>
<evidence type="ECO:0000313" key="5">
    <source>
        <dbReference type="EMBL" id="RIX28424.1"/>
    </source>
</evidence>
<dbReference type="Proteomes" id="UP000265742">
    <property type="component" value="Unassembled WGS sequence"/>
</dbReference>
<evidence type="ECO:0000256" key="1">
    <source>
        <dbReference type="ARBA" id="ARBA00023125"/>
    </source>
</evidence>
<dbReference type="InterPro" id="IPR001647">
    <property type="entry name" value="HTH_TetR"/>
</dbReference>
<reference evidence="6" key="1">
    <citation type="submission" date="2018-09" db="EMBL/GenBank/DDBJ databases">
        <authorList>
            <person name="Kim I."/>
        </authorList>
    </citation>
    <scope>NUCLEOTIDE SEQUENCE [LARGE SCALE GENOMIC DNA]</scope>
    <source>
        <strain evidence="6">DD4a</strain>
    </source>
</reference>
<feature type="compositionally biased region" description="Low complexity" evidence="3">
    <location>
        <begin position="1"/>
        <end position="26"/>
    </location>
</feature>
<keyword evidence="1 2" id="KW-0238">DNA-binding</keyword>
<dbReference type="InterPro" id="IPR036271">
    <property type="entry name" value="Tet_transcr_reg_TetR-rel_C_sf"/>
</dbReference>
<dbReference type="SUPFAM" id="SSF48498">
    <property type="entry name" value="Tetracyclin repressor-like, C-terminal domain"/>
    <property type="match status" value="1"/>
</dbReference>
<feature type="compositionally biased region" description="Polar residues" evidence="3">
    <location>
        <begin position="39"/>
        <end position="50"/>
    </location>
</feature>
<dbReference type="AlphaFoldDB" id="A0A3A1U661"/>
<feature type="domain" description="HTH tetR-type" evidence="4">
    <location>
        <begin position="83"/>
        <end position="143"/>
    </location>
</feature>
<feature type="region of interest" description="Disordered" evidence="3">
    <location>
        <begin position="1"/>
        <end position="50"/>
    </location>
</feature>
<accession>A0A3A1U661</accession>
<evidence type="ECO:0000259" key="4">
    <source>
        <dbReference type="PROSITE" id="PS50977"/>
    </source>
</evidence>
<evidence type="ECO:0000256" key="3">
    <source>
        <dbReference type="SAM" id="MobiDB-lite"/>
    </source>
</evidence>
<organism evidence="5 6">
    <name type="scientific">Amnibacterium setariae</name>
    <dbReference type="NCBI Taxonomy" id="2306585"/>
    <lineage>
        <taxon>Bacteria</taxon>
        <taxon>Bacillati</taxon>
        <taxon>Actinomycetota</taxon>
        <taxon>Actinomycetes</taxon>
        <taxon>Micrococcales</taxon>
        <taxon>Microbacteriaceae</taxon>
        <taxon>Amnibacterium</taxon>
    </lineage>
</organism>
<comment type="caution">
    <text evidence="5">The sequence shown here is derived from an EMBL/GenBank/DDBJ whole genome shotgun (WGS) entry which is preliminary data.</text>
</comment>
<sequence length="277" mass="29476">MWSSSPPACLGASGASSPAPVAPGLGVASGRRVRDRSSIRSGTTRTGPRASLTQCRCSRWASAHTDGPHHLTDLLAGPDAATEAVRTAVIEAAIALFREQPLHHVALDEVAAAAGISTAELTAIHPTVDDLVIAVIRAWNQRRTAPLMPIAEGHGAVAFLRAIVLANAADPALMRLLTSAATIAATPTLPQAEQLQASWIHFHAIVQRALTQDVAVGREPATMEPARGAEQLIALYEGLQLQSMVRPHMDVVEAYDRAVTRLRDGWSRDYPPSVWEI</sequence>
<dbReference type="Gene3D" id="1.10.357.10">
    <property type="entry name" value="Tetracycline Repressor, domain 2"/>
    <property type="match status" value="1"/>
</dbReference>
<dbReference type="GO" id="GO:0003677">
    <property type="term" value="F:DNA binding"/>
    <property type="evidence" value="ECO:0007669"/>
    <property type="project" value="UniProtKB-UniRule"/>
</dbReference>
<keyword evidence="6" id="KW-1185">Reference proteome</keyword>
<dbReference type="PROSITE" id="PS50977">
    <property type="entry name" value="HTH_TETR_2"/>
    <property type="match status" value="1"/>
</dbReference>
<feature type="DNA-binding region" description="H-T-H motif" evidence="2">
    <location>
        <begin position="106"/>
        <end position="125"/>
    </location>
</feature>
<protein>
    <submittedName>
        <fullName evidence="5">TetR family transcriptional regulator</fullName>
    </submittedName>
</protein>
<name>A0A3A1U661_9MICO</name>
<dbReference type="InterPro" id="IPR009057">
    <property type="entry name" value="Homeodomain-like_sf"/>
</dbReference>
<dbReference type="SUPFAM" id="SSF46689">
    <property type="entry name" value="Homeodomain-like"/>
    <property type="match status" value="1"/>
</dbReference>
<evidence type="ECO:0000313" key="6">
    <source>
        <dbReference type="Proteomes" id="UP000265742"/>
    </source>
</evidence>
<dbReference type="EMBL" id="QXTG01000002">
    <property type="protein sequence ID" value="RIX28424.1"/>
    <property type="molecule type" value="Genomic_DNA"/>
</dbReference>
<gene>
    <name evidence="5" type="ORF">D1781_13405</name>
</gene>
<evidence type="ECO:0000256" key="2">
    <source>
        <dbReference type="PROSITE-ProRule" id="PRU00335"/>
    </source>
</evidence>